<evidence type="ECO:0000313" key="2">
    <source>
        <dbReference type="Proteomes" id="UP001233360"/>
    </source>
</evidence>
<protein>
    <recommendedName>
        <fullName evidence="3">Replication protein</fullName>
    </recommendedName>
</protein>
<accession>A0ABU0URS5</accession>
<evidence type="ECO:0000313" key="1">
    <source>
        <dbReference type="EMBL" id="MDQ1207244.1"/>
    </source>
</evidence>
<dbReference type="RefSeq" id="WP_309702613.1">
    <property type="nucleotide sequence ID" value="NZ_JAVIYX010000002.1"/>
</dbReference>
<keyword evidence="2" id="KW-1185">Reference proteome</keyword>
<sequence>MAKTVKKSQEFDMSKLLINESPLQVQPSLAMAIGLNEAIFLQQLHYWVGTSRYMRGGKKWVYNTYSDWLFQLKYMSLPTLKRTIKSLKEQKLVHVERFEKLRSNQVNFYSIDYETLAIISENLDQAIDSIDQLKMSQSISSNCTNAVDQNEPIHQLKMSQSPLDQNEPMYTREYQETTQEINNKKSKPKFTLEQACSVDLPEGVSQELWIGYIEMRFGMNKKPTQKAVDLVLKDLTKWGSEKANQALKNSITSNWVGVFEPKQAVQNYVQAKSAQDNKNVNQAWANSKPNYEPVDPVQLEEWMV</sequence>
<dbReference type="Proteomes" id="UP001233360">
    <property type="component" value="Unassembled WGS sequence"/>
</dbReference>
<evidence type="ECO:0008006" key="3">
    <source>
        <dbReference type="Google" id="ProtNLM"/>
    </source>
</evidence>
<proteinExistence type="predicted"/>
<comment type="caution">
    <text evidence="1">The sequence shown here is derived from an EMBL/GenBank/DDBJ whole genome shotgun (WGS) entry which is preliminary data.</text>
</comment>
<organism evidence="1 2">
    <name type="scientific">Acinetobacter baylyi</name>
    <dbReference type="NCBI Taxonomy" id="202950"/>
    <lineage>
        <taxon>Bacteria</taxon>
        <taxon>Pseudomonadati</taxon>
        <taxon>Pseudomonadota</taxon>
        <taxon>Gammaproteobacteria</taxon>
        <taxon>Moraxellales</taxon>
        <taxon>Moraxellaceae</taxon>
        <taxon>Acinetobacter</taxon>
    </lineage>
</organism>
<name>A0ABU0URS5_ACIBI</name>
<reference evidence="1 2" key="1">
    <citation type="submission" date="2023-07" db="EMBL/GenBank/DDBJ databases">
        <title>Functional and genomic diversity of the sorghum phyllosphere microbiome.</title>
        <authorList>
            <person name="Shade A."/>
        </authorList>
    </citation>
    <scope>NUCLEOTIDE SEQUENCE [LARGE SCALE GENOMIC DNA]</scope>
    <source>
        <strain evidence="1 2">SORGH_AS_0887</strain>
    </source>
</reference>
<gene>
    <name evidence="1" type="ORF">QE380_000167</name>
</gene>
<dbReference type="EMBL" id="JAUTBK010000002">
    <property type="protein sequence ID" value="MDQ1207244.1"/>
    <property type="molecule type" value="Genomic_DNA"/>
</dbReference>